<evidence type="ECO:0000256" key="4">
    <source>
        <dbReference type="ARBA" id="ARBA00023136"/>
    </source>
</evidence>
<evidence type="ECO:0000256" key="1">
    <source>
        <dbReference type="ARBA" id="ARBA00004141"/>
    </source>
</evidence>
<reference evidence="7" key="1">
    <citation type="journal article" date="2020" name="mSystems">
        <title>Genome- and Community-Level Interaction Insights into Carbon Utilization and Element Cycling Functions of Hydrothermarchaeota in Hydrothermal Sediment.</title>
        <authorList>
            <person name="Zhou Z."/>
            <person name="Liu Y."/>
            <person name="Xu W."/>
            <person name="Pan J."/>
            <person name="Luo Z.H."/>
            <person name="Li M."/>
        </authorList>
    </citation>
    <scope>NUCLEOTIDE SEQUENCE [LARGE SCALE GENOMIC DNA]</scope>
    <source>
        <strain evidence="7">SpSt-716</strain>
    </source>
</reference>
<dbReference type="InterPro" id="IPR005828">
    <property type="entry name" value="MFS_sugar_transport-like"/>
</dbReference>
<dbReference type="InterPro" id="IPR036259">
    <property type="entry name" value="MFS_trans_sf"/>
</dbReference>
<feature type="transmembrane region" description="Helical" evidence="5">
    <location>
        <begin position="139"/>
        <end position="156"/>
    </location>
</feature>
<dbReference type="GO" id="GO:0022857">
    <property type="term" value="F:transmembrane transporter activity"/>
    <property type="evidence" value="ECO:0007669"/>
    <property type="project" value="InterPro"/>
</dbReference>
<keyword evidence="4 5" id="KW-0472">Membrane</keyword>
<keyword evidence="2 5" id="KW-0812">Transmembrane</keyword>
<dbReference type="CDD" id="cd17370">
    <property type="entry name" value="MFS_MJ1317_like"/>
    <property type="match status" value="1"/>
</dbReference>
<evidence type="ECO:0000256" key="2">
    <source>
        <dbReference type="ARBA" id="ARBA00022692"/>
    </source>
</evidence>
<dbReference type="GO" id="GO:0016020">
    <property type="term" value="C:membrane"/>
    <property type="evidence" value="ECO:0007669"/>
    <property type="project" value="UniProtKB-SubCell"/>
</dbReference>
<dbReference type="Pfam" id="PF07690">
    <property type="entry name" value="MFS_1"/>
    <property type="match status" value="1"/>
</dbReference>
<feature type="transmembrane region" description="Helical" evidence="5">
    <location>
        <begin position="375"/>
        <end position="393"/>
    </location>
</feature>
<dbReference type="PROSITE" id="PS50850">
    <property type="entry name" value="MFS"/>
    <property type="match status" value="1"/>
</dbReference>
<feature type="domain" description="Major facilitator superfamily (MFS) profile" evidence="6">
    <location>
        <begin position="8"/>
        <end position="394"/>
    </location>
</feature>
<dbReference type="EMBL" id="DTEN01000024">
    <property type="protein sequence ID" value="HGI74163.1"/>
    <property type="molecule type" value="Genomic_DNA"/>
</dbReference>
<keyword evidence="3 5" id="KW-1133">Transmembrane helix</keyword>
<dbReference type="AlphaFoldDB" id="A0A7V4DFG4"/>
<name>A0A7V4DFG4_9BACT</name>
<dbReference type="InterPro" id="IPR005829">
    <property type="entry name" value="Sugar_transporter_CS"/>
</dbReference>
<organism evidence="7">
    <name type="scientific">Candidatus Caldatribacterium californiense</name>
    <dbReference type="NCBI Taxonomy" id="1454726"/>
    <lineage>
        <taxon>Bacteria</taxon>
        <taxon>Pseudomonadati</taxon>
        <taxon>Atribacterota</taxon>
        <taxon>Atribacteria</taxon>
        <taxon>Atribacterales</taxon>
        <taxon>Candidatus Caldatribacteriaceae</taxon>
        <taxon>Candidatus Caldatribacterium</taxon>
    </lineage>
</organism>
<dbReference type="PANTHER" id="PTHR23518:SF2">
    <property type="entry name" value="MAJOR FACILITATOR SUPERFAMILY TRANSPORTER"/>
    <property type="match status" value="1"/>
</dbReference>
<sequence>MAGKLHRNILITGLTSLFTDVSSEMVYPVIALYLRALGGGVFALGAIEGVAESLASLLRVFSGALADRAGRRKPLTIFGYALSTFGKALFFLASGWPMIFAGRVVDRFGKGIRTAPRDAMIAESATQDTQGRSFGLHRTLDTLGATLGIIFTYLLLSRFQRGTPAPDLSRYIPTFRFIILISLVPAVLGVLVLFLSTETGKGIRSSRPLRFALWRDLDLRLKIFLLATLIFTLGNSSNQFILLRAAEKDIGFSPASVTLLYLLYNIVYTLTSYPSGVLSDRLGRKWVLAGGFFLYALSYYLIGFLPHTIVWAMLPYGCYSGMTEGVAKALVADLAPEDTRATVLGLHATLLGIGLFPASFVAGTLWSAFGPQAPFLFGGSMSLLAALLLAFALR</sequence>
<dbReference type="PROSITE" id="PS00216">
    <property type="entry name" value="SUGAR_TRANSPORT_1"/>
    <property type="match status" value="2"/>
</dbReference>
<feature type="transmembrane region" description="Helical" evidence="5">
    <location>
        <begin position="255"/>
        <end position="274"/>
    </location>
</feature>
<dbReference type="Gene3D" id="1.20.1250.20">
    <property type="entry name" value="MFS general substrate transporter like domains"/>
    <property type="match status" value="2"/>
</dbReference>
<comment type="caution">
    <text evidence="7">The sequence shown here is derived from an EMBL/GenBank/DDBJ whole genome shotgun (WGS) entry which is preliminary data.</text>
</comment>
<feature type="transmembrane region" description="Helical" evidence="5">
    <location>
        <begin position="223"/>
        <end position="243"/>
    </location>
</feature>
<dbReference type="InterPro" id="IPR020846">
    <property type="entry name" value="MFS_dom"/>
</dbReference>
<dbReference type="SUPFAM" id="SSF103473">
    <property type="entry name" value="MFS general substrate transporter"/>
    <property type="match status" value="1"/>
</dbReference>
<dbReference type="PANTHER" id="PTHR23518">
    <property type="entry name" value="C-METHYLTRANSFERASE"/>
    <property type="match status" value="1"/>
</dbReference>
<proteinExistence type="predicted"/>
<feature type="transmembrane region" description="Helical" evidence="5">
    <location>
        <begin position="286"/>
        <end position="305"/>
    </location>
</feature>
<gene>
    <name evidence="7" type="ORF">ENU96_00560</name>
</gene>
<evidence type="ECO:0000256" key="5">
    <source>
        <dbReference type="SAM" id="Phobius"/>
    </source>
</evidence>
<feature type="transmembrane region" description="Helical" evidence="5">
    <location>
        <begin position="77"/>
        <end position="99"/>
    </location>
</feature>
<evidence type="ECO:0000256" key="3">
    <source>
        <dbReference type="ARBA" id="ARBA00022989"/>
    </source>
</evidence>
<protein>
    <submittedName>
        <fullName evidence="7">MFS transporter</fullName>
    </submittedName>
</protein>
<evidence type="ECO:0000259" key="6">
    <source>
        <dbReference type="PROSITE" id="PS50850"/>
    </source>
</evidence>
<dbReference type="InterPro" id="IPR011701">
    <property type="entry name" value="MFS"/>
</dbReference>
<evidence type="ECO:0000313" key="7">
    <source>
        <dbReference type="EMBL" id="HGI74163.1"/>
    </source>
</evidence>
<feature type="transmembrane region" description="Helical" evidence="5">
    <location>
        <begin position="177"/>
        <end position="196"/>
    </location>
</feature>
<feature type="transmembrane region" description="Helical" evidence="5">
    <location>
        <begin position="348"/>
        <end position="369"/>
    </location>
</feature>
<accession>A0A7V4DFG4</accession>
<comment type="subcellular location">
    <subcellularLocation>
        <location evidence="1">Membrane</location>
        <topology evidence="1">Multi-pass membrane protein</topology>
    </subcellularLocation>
</comment>
<dbReference type="Pfam" id="PF00083">
    <property type="entry name" value="Sugar_tr"/>
    <property type="match status" value="1"/>
</dbReference>